<evidence type="ECO:0000313" key="6">
    <source>
        <dbReference type="EMBL" id="SMO86102.1"/>
    </source>
</evidence>
<dbReference type="InterPro" id="IPR005814">
    <property type="entry name" value="Aminotrans_3"/>
</dbReference>
<comment type="similarity">
    <text evidence="5">Belongs to the class-III pyridoxal-phosphate-dependent aminotransferase family.</text>
</comment>
<dbReference type="InterPro" id="IPR049704">
    <property type="entry name" value="Aminotrans_3_PPA_site"/>
</dbReference>
<dbReference type="OrthoDB" id="9801052at2"/>
<organism evidence="6 7">
    <name type="scientific">Gracilimonas mengyeensis</name>
    <dbReference type="NCBI Taxonomy" id="1302730"/>
    <lineage>
        <taxon>Bacteria</taxon>
        <taxon>Pseudomonadati</taxon>
        <taxon>Balneolota</taxon>
        <taxon>Balneolia</taxon>
        <taxon>Balneolales</taxon>
        <taxon>Balneolaceae</taxon>
        <taxon>Gracilimonas</taxon>
    </lineage>
</organism>
<proteinExistence type="inferred from homology"/>
<evidence type="ECO:0000256" key="5">
    <source>
        <dbReference type="RuleBase" id="RU003560"/>
    </source>
</evidence>
<dbReference type="AlphaFoldDB" id="A0A521EQD1"/>
<keyword evidence="2 6" id="KW-0032">Aminotransferase</keyword>
<dbReference type="Pfam" id="PF00202">
    <property type="entry name" value="Aminotran_3"/>
    <property type="match status" value="1"/>
</dbReference>
<dbReference type="SUPFAM" id="SSF53383">
    <property type="entry name" value="PLP-dependent transferases"/>
    <property type="match status" value="1"/>
</dbReference>
<keyword evidence="7" id="KW-1185">Reference proteome</keyword>
<name>A0A521EQD1_9BACT</name>
<reference evidence="6 7" key="1">
    <citation type="submission" date="2017-05" db="EMBL/GenBank/DDBJ databases">
        <authorList>
            <person name="Varghese N."/>
            <person name="Submissions S."/>
        </authorList>
    </citation>
    <scope>NUCLEOTIDE SEQUENCE [LARGE SCALE GENOMIC DNA]</scope>
    <source>
        <strain evidence="6 7">DSM 21985</strain>
    </source>
</reference>
<evidence type="ECO:0000256" key="1">
    <source>
        <dbReference type="ARBA" id="ARBA00001933"/>
    </source>
</evidence>
<protein>
    <submittedName>
        <fullName evidence="6">Acetylornithine/succinyldiaminopimelate/putrescine aminotransferase</fullName>
    </submittedName>
</protein>
<dbReference type="InterPro" id="IPR015424">
    <property type="entry name" value="PyrdxlP-dep_Trfase"/>
</dbReference>
<evidence type="ECO:0000256" key="4">
    <source>
        <dbReference type="ARBA" id="ARBA00022898"/>
    </source>
</evidence>
<dbReference type="Gene3D" id="3.40.640.10">
    <property type="entry name" value="Type I PLP-dependent aspartate aminotransferase-like (Major domain)"/>
    <property type="match status" value="1"/>
</dbReference>
<dbReference type="PROSITE" id="PS00600">
    <property type="entry name" value="AA_TRANSFER_CLASS_3"/>
    <property type="match status" value="1"/>
</dbReference>
<dbReference type="InterPro" id="IPR015422">
    <property type="entry name" value="PyrdxlP-dep_Trfase_small"/>
</dbReference>
<accession>A0A521EQD1</accession>
<evidence type="ECO:0000256" key="2">
    <source>
        <dbReference type="ARBA" id="ARBA00022576"/>
    </source>
</evidence>
<dbReference type="Proteomes" id="UP000317557">
    <property type="component" value="Unassembled WGS sequence"/>
</dbReference>
<dbReference type="PANTHER" id="PTHR11986">
    <property type="entry name" value="AMINOTRANSFERASE CLASS III"/>
    <property type="match status" value="1"/>
</dbReference>
<dbReference type="PIRSF" id="PIRSF000521">
    <property type="entry name" value="Transaminase_4ab_Lys_Orn"/>
    <property type="match status" value="1"/>
</dbReference>
<dbReference type="GO" id="GO:0042802">
    <property type="term" value="F:identical protein binding"/>
    <property type="evidence" value="ECO:0007669"/>
    <property type="project" value="TreeGrafter"/>
</dbReference>
<dbReference type="RefSeq" id="WP_142455345.1">
    <property type="nucleotide sequence ID" value="NZ_FXTP01000013.1"/>
</dbReference>
<sequence length="392" mass="43275">MLNKFLRHIAQTSDAPMGLEVSHAEGPFIYTTDEKRFVDFISGIAVSSLGHRHPKVVEAIHEQVDKHLHVMVYGEFVQQPQVDFAELLTSNLPEQLEQVYLVNSGTEATEGALKLAKKYTGRSKLIGFKNSYHGDTHGSLSVTGRDVYRDPYLPLLPNVHFLDFNSTQNLDFVDEQTAAVIMEPIQGEGGIIPAKKEWLKKIRQRCDEVGALLIFDEIQSGFGRTGTLFALHGYEVVPDILCMAKAMGGGMPIGGFVSSKEIFQSFKYDPPLNHVTTFGGHPVSAAAAYANLKELLSGNYIERALEIENKVRSTLQGKGIVEVRGKGAMLGLELESWELTKNVVAACFDEGILLGWTLHSKTLVRLAPPLIIEEDLLDEVLEAILKAVKKFA</sequence>
<dbReference type="GO" id="GO:0030170">
    <property type="term" value="F:pyridoxal phosphate binding"/>
    <property type="evidence" value="ECO:0007669"/>
    <property type="project" value="InterPro"/>
</dbReference>
<keyword evidence="3 6" id="KW-0808">Transferase</keyword>
<gene>
    <name evidence="6" type="ORF">SAMN06265219_11345</name>
</gene>
<dbReference type="FunFam" id="3.40.640.10:FF:000004">
    <property type="entry name" value="Acetylornithine aminotransferase"/>
    <property type="match status" value="1"/>
</dbReference>
<evidence type="ECO:0000256" key="3">
    <source>
        <dbReference type="ARBA" id="ARBA00022679"/>
    </source>
</evidence>
<dbReference type="Gene3D" id="3.90.1150.10">
    <property type="entry name" value="Aspartate Aminotransferase, domain 1"/>
    <property type="match status" value="1"/>
</dbReference>
<dbReference type="EMBL" id="FXTP01000013">
    <property type="protein sequence ID" value="SMO86102.1"/>
    <property type="molecule type" value="Genomic_DNA"/>
</dbReference>
<comment type="cofactor">
    <cofactor evidence="1">
        <name>pyridoxal 5'-phosphate</name>
        <dbReference type="ChEBI" id="CHEBI:597326"/>
    </cofactor>
</comment>
<keyword evidence="4 5" id="KW-0663">Pyridoxal phosphate</keyword>
<evidence type="ECO:0000313" key="7">
    <source>
        <dbReference type="Proteomes" id="UP000317557"/>
    </source>
</evidence>
<dbReference type="InterPro" id="IPR050103">
    <property type="entry name" value="Class-III_PLP-dep_AT"/>
</dbReference>
<dbReference type="CDD" id="cd00610">
    <property type="entry name" value="OAT_like"/>
    <property type="match status" value="1"/>
</dbReference>
<dbReference type="PANTHER" id="PTHR11986:SF79">
    <property type="entry name" value="ACETYLORNITHINE AMINOTRANSFERASE, MITOCHONDRIAL"/>
    <property type="match status" value="1"/>
</dbReference>
<dbReference type="GO" id="GO:0008483">
    <property type="term" value="F:transaminase activity"/>
    <property type="evidence" value="ECO:0007669"/>
    <property type="project" value="UniProtKB-KW"/>
</dbReference>
<dbReference type="InterPro" id="IPR015421">
    <property type="entry name" value="PyrdxlP-dep_Trfase_major"/>
</dbReference>